<feature type="non-terminal residue" evidence="1">
    <location>
        <position position="1"/>
    </location>
</feature>
<reference evidence="1" key="1">
    <citation type="submission" date="2014-05" db="EMBL/GenBank/DDBJ databases">
        <authorList>
            <person name="Chronopoulou M."/>
        </authorList>
    </citation>
    <scope>NUCLEOTIDE SEQUENCE</scope>
    <source>
        <tissue evidence="1">Whole organism</tissue>
    </source>
</reference>
<sequence>AGKKSCLYLFSASKFEHGHLNPILFRLHELKATLEEGYYLQK</sequence>
<evidence type="ECO:0000313" key="1">
    <source>
        <dbReference type="EMBL" id="CDW44683.1"/>
    </source>
</evidence>
<organism evidence="1">
    <name type="scientific">Lepeophtheirus salmonis</name>
    <name type="common">Salmon louse</name>
    <name type="synonym">Caligus salmonis</name>
    <dbReference type="NCBI Taxonomy" id="72036"/>
    <lineage>
        <taxon>Eukaryota</taxon>
        <taxon>Metazoa</taxon>
        <taxon>Ecdysozoa</taxon>
        <taxon>Arthropoda</taxon>
        <taxon>Crustacea</taxon>
        <taxon>Multicrustacea</taxon>
        <taxon>Hexanauplia</taxon>
        <taxon>Copepoda</taxon>
        <taxon>Siphonostomatoida</taxon>
        <taxon>Caligidae</taxon>
        <taxon>Lepeophtheirus</taxon>
    </lineage>
</organism>
<name>A0A0K2V2B9_LEPSM</name>
<dbReference type="EMBL" id="HACA01027322">
    <property type="protein sequence ID" value="CDW44683.1"/>
    <property type="molecule type" value="Transcribed_RNA"/>
</dbReference>
<accession>A0A0K2V2B9</accession>
<proteinExistence type="predicted"/>
<dbReference type="AlphaFoldDB" id="A0A0K2V2B9"/>
<protein>
    <submittedName>
        <fullName evidence="1">Uncharacterized protein</fullName>
    </submittedName>
</protein>